<protein>
    <submittedName>
        <fullName evidence="1">Uncharacterized protein</fullName>
    </submittedName>
</protein>
<accession>A0A177B4D5</accession>
<dbReference type="Proteomes" id="UP000078046">
    <property type="component" value="Unassembled WGS sequence"/>
</dbReference>
<proteinExistence type="predicted"/>
<evidence type="ECO:0000313" key="2">
    <source>
        <dbReference type="Proteomes" id="UP000078046"/>
    </source>
</evidence>
<name>A0A177B4D5_9BILA</name>
<gene>
    <name evidence="1" type="ORF">A3Q56_03804</name>
</gene>
<dbReference type="AlphaFoldDB" id="A0A177B4D5"/>
<keyword evidence="2" id="KW-1185">Reference proteome</keyword>
<evidence type="ECO:0000313" key="1">
    <source>
        <dbReference type="EMBL" id="OAF68451.1"/>
    </source>
</evidence>
<comment type="caution">
    <text evidence="1">The sequence shown here is derived from an EMBL/GenBank/DDBJ whole genome shotgun (WGS) entry which is preliminary data.</text>
</comment>
<reference evidence="1 2" key="1">
    <citation type="submission" date="2016-04" db="EMBL/GenBank/DDBJ databases">
        <title>The genome of Intoshia linei affirms orthonectids as highly simplified spiralians.</title>
        <authorList>
            <person name="Mikhailov K.V."/>
            <person name="Slusarev G.S."/>
            <person name="Nikitin M.A."/>
            <person name="Logacheva M.D."/>
            <person name="Penin A."/>
            <person name="Aleoshin V."/>
            <person name="Panchin Y.V."/>
        </authorList>
    </citation>
    <scope>NUCLEOTIDE SEQUENCE [LARGE SCALE GENOMIC DNA]</scope>
    <source>
        <strain evidence="1">Intl2013</strain>
        <tissue evidence="1">Whole animal</tissue>
    </source>
</reference>
<organism evidence="1 2">
    <name type="scientific">Intoshia linei</name>
    <dbReference type="NCBI Taxonomy" id="1819745"/>
    <lineage>
        <taxon>Eukaryota</taxon>
        <taxon>Metazoa</taxon>
        <taxon>Spiralia</taxon>
        <taxon>Lophotrochozoa</taxon>
        <taxon>Mesozoa</taxon>
        <taxon>Orthonectida</taxon>
        <taxon>Rhopaluridae</taxon>
        <taxon>Intoshia</taxon>
    </lineage>
</organism>
<sequence>MNREKVNLNRLNKCRGKSYGMTTDKCLTDLSFLPQNRIIIGWYHYLPNQYTISTNKISDYVACELHSL</sequence>
<dbReference type="EMBL" id="LWCA01000444">
    <property type="protein sequence ID" value="OAF68451.1"/>
    <property type="molecule type" value="Genomic_DNA"/>
</dbReference>